<dbReference type="OrthoDB" id="435038at2759"/>
<dbReference type="InterPro" id="IPR051265">
    <property type="entry name" value="HIBADH-related_NP60_sf"/>
</dbReference>
<dbReference type="Pfam" id="PF03446">
    <property type="entry name" value="NAD_binding_2"/>
    <property type="match status" value="1"/>
</dbReference>
<dbReference type="Gene3D" id="1.10.1040.10">
    <property type="entry name" value="N-(1-d-carboxylethyl)-l-norvaline Dehydrogenase, domain 2"/>
    <property type="match status" value="1"/>
</dbReference>
<feature type="domain" description="3-hydroxyisobutyrate dehydrogenase-like NAD-binding" evidence="6">
    <location>
        <begin position="178"/>
        <end position="296"/>
    </location>
</feature>
<evidence type="ECO:0000313" key="7">
    <source>
        <dbReference type="EMBL" id="KAJ5093642.1"/>
    </source>
</evidence>
<dbReference type="AlphaFoldDB" id="A0A9W9F501"/>
<proteinExistence type="inferred from homology"/>
<dbReference type="InterPro" id="IPR015815">
    <property type="entry name" value="HIBADH-related"/>
</dbReference>
<dbReference type="GO" id="GO:0051287">
    <property type="term" value="F:NAD binding"/>
    <property type="evidence" value="ECO:0007669"/>
    <property type="project" value="InterPro"/>
</dbReference>
<dbReference type="SUPFAM" id="SSF51735">
    <property type="entry name" value="NAD(P)-binding Rossmann-fold domains"/>
    <property type="match status" value="1"/>
</dbReference>
<dbReference type="Proteomes" id="UP001149165">
    <property type="component" value="Unassembled WGS sequence"/>
</dbReference>
<evidence type="ECO:0000256" key="4">
    <source>
        <dbReference type="PIRSR" id="PIRSR000103-1"/>
    </source>
</evidence>
<comment type="caution">
    <text evidence="7">The sequence shown here is derived from an EMBL/GenBank/DDBJ whole genome shotgun (WGS) entry which is preliminary data.</text>
</comment>
<dbReference type="InterPro" id="IPR008927">
    <property type="entry name" value="6-PGluconate_DH-like_C_sf"/>
</dbReference>
<dbReference type="InterPro" id="IPR036291">
    <property type="entry name" value="NAD(P)-bd_dom_sf"/>
</dbReference>
<evidence type="ECO:0000259" key="6">
    <source>
        <dbReference type="Pfam" id="PF14833"/>
    </source>
</evidence>
<dbReference type="SUPFAM" id="SSF48179">
    <property type="entry name" value="6-phosphogluconate dehydrogenase C-terminal domain-like"/>
    <property type="match status" value="1"/>
</dbReference>
<dbReference type="PANTHER" id="PTHR43580">
    <property type="entry name" value="OXIDOREDUCTASE GLYR1-RELATED"/>
    <property type="match status" value="1"/>
</dbReference>
<accession>A0A9W9F501</accession>
<dbReference type="Pfam" id="PF14833">
    <property type="entry name" value="NAD_binding_11"/>
    <property type="match status" value="1"/>
</dbReference>
<evidence type="ECO:0000256" key="2">
    <source>
        <dbReference type="ARBA" id="ARBA00023002"/>
    </source>
</evidence>
<evidence type="ECO:0000256" key="1">
    <source>
        <dbReference type="ARBA" id="ARBA00007598"/>
    </source>
</evidence>
<keyword evidence="3" id="KW-0520">NAD</keyword>
<dbReference type="GO" id="GO:0016491">
    <property type="term" value="F:oxidoreductase activity"/>
    <property type="evidence" value="ECO:0007669"/>
    <property type="project" value="UniProtKB-KW"/>
</dbReference>
<dbReference type="PIRSF" id="PIRSF000103">
    <property type="entry name" value="HIBADH"/>
    <property type="match status" value="1"/>
</dbReference>
<evidence type="ECO:0000259" key="5">
    <source>
        <dbReference type="Pfam" id="PF03446"/>
    </source>
</evidence>
<dbReference type="Gene3D" id="3.40.50.720">
    <property type="entry name" value="NAD(P)-binding Rossmann-like Domain"/>
    <property type="match status" value="1"/>
</dbReference>
<protein>
    <submittedName>
        <fullName evidence="7">3-hydroxyisobutyrate dehydrogenase</fullName>
    </submittedName>
</protein>
<evidence type="ECO:0000313" key="8">
    <source>
        <dbReference type="Proteomes" id="UP001149165"/>
    </source>
</evidence>
<organism evidence="7 8">
    <name type="scientific">Penicillium angulare</name>
    <dbReference type="NCBI Taxonomy" id="116970"/>
    <lineage>
        <taxon>Eukaryota</taxon>
        <taxon>Fungi</taxon>
        <taxon>Dikarya</taxon>
        <taxon>Ascomycota</taxon>
        <taxon>Pezizomycotina</taxon>
        <taxon>Eurotiomycetes</taxon>
        <taxon>Eurotiomycetidae</taxon>
        <taxon>Eurotiales</taxon>
        <taxon>Aspergillaceae</taxon>
        <taxon>Penicillium</taxon>
    </lineage>
</organism>
<name>A0A9W9F501_9EURO</name>
<reference evidence="7" key="1">
    <citation type="submission" date="2022-11" db="EMBL/GenBank/DDBJ databases">
        <authorList>
            <person name="Petersen C."/>
        </authorList>
    </citation>
    <scope>NUCLEOTIDE SEQUENCE</scope>
    <source>
        <strain evidence="7">IBT 30069</strain>
    </source>
</reference>
<keyword evidence="2" id="KW-0560">Oxidoreductase</keyword>
<reference evidence="7" key="2">
    <citation type="journal article" date="2023" name="IMA Fungus">
        <title>Comparative genomic study of the Penicillium genus elucidates a diverse pangenome and 15 lateral gene transfer events.</title>
        <authorList>
            <person name="Petersen C."/>
            <person name="Sorensen T."/>
            <person name="Nielsen M.R."/>
            <person name="Sondergaard T.E."/>
            <person name="Sorensen J.L."/>
            <person name="Fitzpatrick D.A."/>
            <person name="Frisvad J.C."/>
            <person name="Nielsen K.L."/>
        </authorList>
    </citation>
    <scope>NUCLEOTIDE SEQUENCE</scope>
    <source>
        <strain evidence="7">IBT 30069</strain>
    </source>
</reference>
<gene>
    <name evidence="7" type="ORF">N7456_009503</name>
</gene>
<feature type="active site" evidence="4">
    <location>
        <position position="180"/>
    </location>
</feature>
<keyword evidence="8" id="KW-1185">Reference proteome</keyword>
<sequence length="319" mass="34051">MISSTPRVGWYGLGSMGLGMSLNLQKYFQANNLPPLRYSNRTLSKGDALRDAGAIPGDFGTVVQSSDVIFTMISTDDVLVALMKDVVAMGFSLEGKIFVDSSTVHPETSEWVSKHLNDHGASFIAAPVFGASTVAAAGTLIFAVAGPATAVETIRPLITDIMGRSIIDMGEDVRKSSLLKISGNILVISFMEVIAEAQVFAEKTDIGTKQMEEFIGNMFGSVLQSYSKRITSGAYAPLLETGPGFAAALASKDMKHALSIADGHNVRLHTLETASKRLNTAREYAGECLDSSAIYGVGRMEAGMSFWSQNSRQGNESSK</sequence>
<dbReference type="InterPro" id="IPR013328">
    <property type="entry name" value="6PGD_dom2"/>
</dbReference>
<dbReference type="EMBL" id="JAPQKH010000006">
    <property type="protein sequence ID" value="KAJ5093642.1"/>
    <property type="molecule type" value="Genomic_DNA"/>
</dbReference>
<dbReference type="InterPro" id="IPR006115">
    <property type="entry name" value="6PGDH_NADP-bd"/>
</dbReference>
<evidence type="ECO:0000256" key="3">
    <source>
        <dbReference type="ARBA" id="ARBA00023027"/>
    </source>
</evidence>
<dbReference type="PANTHER" id="PTHR43580:SF8">
    <property type="entry name" value="6-PHOSPHOGLUCONATE DEHYDROGENASE NADP-BINDING DOMAIN-CONTAINING PROTEIN-RELATED"/>
    <property type="match status" value="1"/>
</dbReference>
<comment type="similarity">
    <text evidence="1">Belongs to the HIBADH-related family. NP60 subfamily.</text>
</comment>
<dbReference type="InterPro" id="IPR029154">
    <property type="entry name" value="HIBADH-like_NADP-bd"/>
</dbReference>
<dbReference type="GO" id="GO:0050661">
    <property type="term" value="F:NADP binding"/>
    <property type="evidence" value="ECO:0007669"/>
    <property type="project" value="InterPro"/>
</dbReference>
<feature type="domain" description="6-phosphogluconate dehydrogenase NADP-binding" evidence="5">
    <location>
        <begin position="7"/>
        <end position="166"/>
    </location>
</feature>